<feature type="transmembrane region" description="Helical" evidence="1">
    <location>
        <begin position="166"/>
        <end position="187"/>
    </location>
</feature>
<evidence type="ECO:0000313" key="2">
    <source>
        <dbReference type="EMBL" id="ORB55621.1"/>
    </source>
</evidence>
<feature type="transmembrane region" description="Helical" evidence="1">
    <location>
        <begin position="135"/>
        <end position="154"/>
    </location>
</feature>
<dbReference type="OrthoDB" id="960912at2"/>
<dbReference type="EMBL" id="MVIH01000002">
    <property type="protein sequence ID" value="ORB55621.1"/>
    <property type="molecule type" value="Genomic_DNA"/>
</dbReference>
<comment type="caution">
    <text evidence="2">The sequence shown here is derived from an EMBL/GenBank/DDBJ whole genome shotgun (WGS) entry which is preliminary data.</text>
</comment>
<gene>
    <name evidence="2" type="ORF">BST42_04125</name>
</gene>
<dbReference type="RefSeq" id="WP_083117313.1">
    <property type="nucleotide sequence ID" value="NZ_JACKUO010000022.1"/>
</dbReference>
<accession>A0A1X0J199</accession>
<dbReference type="Pfam" id="PF03729">
    <property type="entry name" value="DUF308"/>
    <property type="match status" value="1"/>
</dbReference>
<dbReference type="InterPro" id="IPR005325">
    <property type="entry name" value="DUF308_memb"/>
</dbReference>
<evidence type="ECO:0000256" key="1">
    <source>
        <dbReference type="SAM" id="Phobius"/>
    </source>
</evidence>
<keyword evidence="1" id="KW-0812">Transmembrane</keyword>
<keyword evidence="1" id="KW-0472">Membrane</keyword>
<evidence type="ECO:0000313" key="3">
    <source>
        <dbReference type="Proteomes" id="UP000192534"/>
    </source>
</evidence>
<keyword evidence="1" id="KW-1133">Transmembrane helix</keyword>
<proteinExistence type="predicted"/>
<organism evidence="2 3">
    <name type="scientific">Mycolicibacterium rhodesiae</name>
    <name type="common">Mycobacterium rhodesiae</name>
    <dbReference type="NCBI Taxonomy" id="36814"/>
    <lineage>
        <taxon>Bacteria</taxon>
        <taxon>Bacillati</taxon>
        <taxon>Actinomycetota</taxon>
        <taxon>Actinomycetes</taxon>
        <taxon>Mycobacteriales</taxon>
        <taxon>Mycobacteriaceae</taxon>
        <taxon>Mycolicibacterium</taxon>
    </lineage>
</organism>
<feature type="transmembrane region" description="Helical" evidence="1">
    <location>
        <begin position="32"/>
        <end position="59"/>
    </location>
</feature>
<dbReference type="AlphaFoldDB" id="A0A1X0J199"/>
<name>A0A1X0J199_MYCRH</name>
<dbReference type="Proteomes" id="UP000192534">
    <property type="component" value="Unassembled WGS sequence"/>
</dbReference>
<evidence type="ECO:0008006" key="4">
    <source>
        <dbReference type="Google" id="ProtNLM"/>
    </source>
</evidence>
<reference evidence="2 3" key="1">
    <citation type="submission" date="2016-12" db="EMBL/GenBank/DDBJ databases">
        <title>The new phylogeny of genus Mycobacterium.</title>
        <authorList>
            <person name="Tortoli E."/>
            <person name="Trovato A."/>
            <person name="Cirillo D.M."/>
        </authorList>
    </citation>
    <scope>NUCLEOTIDE SEQUENCE [LARGE SCALE GENOMIC DNA]</scope>
    <source>
        <strain evidence="2 3">DSM 44223</strain>
    </source>
</reference>
<keyword evidence="3" id="KW-1185">Reference proteome</keyword>
<sequence>MTETVDHVREHAAPGGHTWLERYYYARAAFSIAWVGAAVTLADSSTVVIATLLLIYPAWDAVANLIDGQRNGGLRRNPTQAVNSVVSVATTVAVAIALTSSMNAVFGVFGIWAAMSGLLQLSTGVRRWKDAGGQWPMVISGIQSAVAGASFLVQAASTEVPHLTAIAPYAAFGAFYFLLSAVVLTVGHRRRRRS</sequence>
<protein>
    <recommendedName>
        <fullName evidence="4">Integral membrane protein</fullName>
    </recommendedName>
</protein>